<dbReference type="GO" id="GO:0005811">
    <property type="term" value="C:lipid droplet"/>
    <property type="evidence" value="ECO:0007669"/>
    <property type="project" value="TreeGrafter"/>
</dbReference>
<dbReference type="GO" id="GO:0004467">
    <property type="term" value="F:long-chain fatty acid-CoA ligase activity"/>
    <property type="evidence" value="ECO:0007669"/>
    <property type="project" value="UniProtKB-EC"/>
</dbReference>
<evidence type="ECO:0000313" key="8">
    <source>
        <dbReference type="Proteomes" id="UP001149165"/>
    </source>
</evidence>
<comment type="similarity">
    <text evidence="1">Belongs to the ATP-dependent AMP-binding enzyme family.</text>
</comment>
<dbReference type="OrthoDB" id="1700726at2759"/>
<dbReference type="InterPro" id="IPR000873">
    <property type="entry name" value="AMP-dep_synth/lig_dom"/>
</dbReference>
<evidence type="ECO:0000256" key="4">
    <source>
        <dbReference type="ARBA" id="ARBA00022840"/>
    </source>
</evidence>
<dbReference type="Gene3D" id="3.40.50.12780">
    <property type="entry name" value="N-terminal domain of ligase-like"/>
    <property type="match status" value="1"/>
</dbReference>
<dbReference type="Proteomes" id="UP001149165">
    <property type="component" value="Unassembled WGS sequence"/>
</dbReference>
<dbReference type="GO" id="GO:0035336">
    <property type="term" value="P:long-chain fatty-acyl-CoA metabolic process"/>
    <property type="evidence" value="ECO:0007669"/>
    <property type="project" value="TreeGrafter"/>
</dbReference>
<evidence type="ECO:0000256" key="5">
    <source>
        <dbReference type="ARBA" id="ARBA00036813"/>
    </source>
</evidence>
<keyword evidence="8" id="KW-1185">Reference proteome</keyword>
<reference evidence="7" key="2">
    <citation type="journal article" date="2023" name="IMA Fungus">
        <title>Comparative genomic study of the Penicillium genus elucidates a diverse pangenome and 15 lateral gene transfer events.</title>
        <authorList>
            <person name="Petersen C."/>
            <person name="Sorensen T."/>
            <person name="Nielsen M.R."/>
            <person name="Sondergaard T.E."/>
            <person name="Sorensen J.L."/>
            <person name="Fitzpatrick D.A."/>
            <person name="Frisvad J.C."/>
            <person name="Nielsen K.L."/>
        </authorList>
    </citation>
    <scope>NUCLEOTIDE SEQUENCE</scope>
    <source>
        <strain evidence="7">IBT 30069</strain>
    </source>
</reference>
<dbReference type="GO" id="GO:0005886">
    <property type="term" value="C:plasma membrane"/>
    <property type="evidence" value="ECO:0007669"/>
    <property type="project" value="TreeGrafter"/>
</dbReference>
<feature type="domain" description="AMP-dependent synthetase/ligase" evidence="6">
    <location>
        <begin position="100"/>
        <end position="521"/>
    </location>
</feature>
<dbReference type="InterPro" id="IPR042099">
    <property type="entry name" value="ANL_N_sf"/>
</dbReference>
<reference evidence="7" key="1">
    <citation type="submission" date="2022-11" db="EMBL/GenBank/DDBJ databases">
        <authorList>
            <person name="Petersen C."/>
        </authorList>
    </citation>
    <scope>NUCLEOTIDE SEQUENCE</scope>
    <source>
        <strain evidence="7">IBT 30069</strain>
    </source>
</reference>
<keyword evidence="2 7" id="KW-0436">Ligase</keyword>
<keyword evidence="3" id="KW-0547">Nucleotide-binding</keyword>
<comment type="catalytic activity">
    <reaction evidence="5">
        <text>a long-chain fatty acid + ATP + CoA = a long-chain fatty acyl-CoA + AMP + diphosphate</text>
        <dbReference type="Rhea" id="RHEA:15421"/>
        <dbReference type="ChEBI" id="CHEBI:30616"/>
        <dbReference type="ChEBI" id="CHEBI:33019"/>
        <dbReference type="ChEBI" id="CHEBI:57287"/>
        <dbReference type="ChEBI" id="CHEBI:57560"/>
        <dbReference type="ChEBI" id="CHEBI:83139"/>
        <dbReference type="ChEBI" id="CHEBI:456215"/>
        <dbReference type="EC" id="6.2.1.3"/>
    </reaction>
</comment>
<dbReference type="CDD" id="cd17639">
    <property type="entry name" value="LC_FACS_euk1"/>
    <property type="match status" value="1"/>
</dbReference>
<keyword evidence="4" id="KW-0067">ATP-binding</keyword>
<evidence type="ECO:0000256" key="3">
    <source>
        <dbReference type="ARBA" id="ARBA00022741"/>
    </source>
</evidence>
<accession>A0A9W9G895</accession>
<organism evidence="7 8">
    <name type="scientific">Penicillium angulare</name>
    <dbReference type="NCBI Taxonomy" id="116970"/>
    <lineage>
        <taxon>Eukaryota</taxon>
        <taxon>Fungi</taxon>
        <taxon>Dikarya</taxon>
        <taxon>Ascomycota</taxon>
        <taxon>Pezizomycotina</taxon>
        <taxon>Eurotiomycetes</taxon>
        <taxon>Eurotiomycetidae</taxon>
        <taxon>Eurotiales</taxon>
        <taxon>Aspergillaceae</taxon>
        <taxon>Penicillium</taxon>
    </lineage>
</organism>
<proteinExistence type="inferred from homology"/>
<evidence type="ECO:0000256" key="1">
    <source>
        <dbReference type="ARBA" id="ARBA00006432"/>
    </source>
</evidence>
<dbReference type="Pfam" id="PF00501">
    <property type="entry name" value="AMP-binding"/>
    <property type="match status" value="1"/>
</dbReference>
<evidence type="ECO:0000259" key="6">
    <source>
        <dbReference type="Pfam" id="PF00501"/>
    </source>
</evidence>
<evidence type="ECO:0000313" key="7">
    <source>
        <dbReference type="EMBL" id="KAJ5113227.1"/>
    </source>
</evidence>
<dbReference type="SUPFAM" id="SSF56801">
    <property type="entry name" value="Acetyl-CoA synthetase-like"/>
    <property type="match status" value="1"/>
</dbReference>
<dbReference type="AlphaFoldDB" id="A0A9W9G895"/>
<sequence>MSKREAHIQPRMVKKGPFSVEAPGYEPVQGETIPRRHPSAKDGLILRPAEDVSTTYENFRRSARVFGNAKAVASRKLIKTHVENKKVKKMVDGVEQEVDKQWTYFELSGYTYKSFLEYEQLCLQLGAGLRKLGLEKDNRIHLYGATSAHWLAMSHGAASQSITIVTAYDTLGEEGLKHSLKQTASDAIFLDPALIKSLLNVLGDIPSIKRIIYNTDNEVKQEDLDKLKSDFSHITVLSIEDLRKSGEENPVDPVPPTPEDLCCIMYTSGSTGAPKGVSLTHANVIAATAGVNEIVGPYIDTSDSLLTYLPQAHILEFMFENLCLYWGGTMGYGNPKTLSDVSVRNCKGDIREFKPTILVGVPAVWESVKKGVLNNLGKTSFILKGMFWGAMAAKTFLLNNGFPGANFGAGILDAVVFKKLKEATGGRLRILMNGGGPISKDTQKFLSMAIAPMIGGYGLTETAAMGALNDPMAWNPEALGDIPASIEVKLVDFPDAGYFTKNTPPQGEIFIRGGSVTSGYFDNEEETKSALTEDGWFMTGDIGEFDSHGHLSIIDRKKNLVKTQNGEYIALEKLESVYRSCPVVGNICVYAAEDQDKPIAIIVPVEAALKKIASENGVKGDTLETLVHDEKIQRLVLQQLQSSGRAGGLKGIEIVSGVVLSDEEWTPQNGFMTAAQKLQRKKIVNQYKSQVDKAYGKK</sequence>
<gene>
    <name evidence="7" type="ORF">N7456_001761</name>
</gene>
<dbReference type="PANTHER" id="PTHR43272:SF83">
    <property type="entry name" value="ACYL-COA SYNTHETASE LONG-CHAIN, ISOFORM J"/>
    <property type="match status" value="1"/>
</dbReference>
<evidence type="ECO:0000256" key="2">
    <source>
        <dbReference type="ARBA" id="ARBA00022598"/>
    </source>
</evidence>
<dbReference type="PANTHER" id="PTHR43272">
    <property type="entry name" value="LONG-CHAIN-FATTY-ACID--COA LIGASE"/>
    <property type="match status" value="1"/>
</dbReference>
<dbReference type="GO" id="GO:0005783">
    <property type="term" value="C:endoplasmic reticulum"/>
    <property type="evidence" value="ECO:0007669"/>
    <property type="project" value="TreeGrafter"/>
</dbReference>
<dbReference type="EMBL" id="JAPQKH010000002">
    <property type="protein sequence ID" value="KAJ5113227.1"/>
    <property type="molecule type" value="Genomic_DNA"/>
</dbReference>
<name>A0A9W9G895_9EURO</name>
<dbReference type="PROSITE" id="PS00455">
    <property type="entry name" value="AMP_BINDING"/>
    <property type="match status" value="1"/>
</dbReference>
<dbReference type="InterPro" id="IPR020845">
    <property type="entry name" value="AMP-binding_CS"/>
</dbReference>
<comment type="caution">
    <text evidence="7">The sequence shown here is derived from an EMBL/GenBank/DDBJ whole genome shotgun (WGS) entry which is preliminary data.</text>
</comment>
<protein>
    <submittedName>
        <fullName evidence="7">Long-chain-fatty-acid--CoA ligase 1</fullName>
    </submittedName>
</protein>
<dbReference type="GO" id="GO:0005524">
    <property type="term" value="F:ATP binding"/>
    <property type="evidence" value="ECO:0007669"/>
    <property type="project" value="UniProtKB-KW"/>
</dbReference>